<dbReference type="Proteomes" id="UP001303946">
    <property type="component" value="Plasmid unnamed1"/>
</dbReference>
<sequence length="99" mass="11187">MQADTFIPRRLDDQWKIGLWDADVAAPFMFALFVGFTAGTKLGFMVCAGIGFWLSRTLARVKADKHPSFAMHWAYWALPTNPITAMRCTPPSHIRRMVG</sequence>
<dbReference type="Pfam" id="PF07178">
    <property type="entry name" value="TraL"/>
    <property type="match status" value="1"/>
</dbReference>
<keyword evidence="2" id="KW-0614">Plasmid</keyword>
<dbReference type="NCBIfam" id="TIGR02762">
    <property type="entry name" value="TraL_TIGR"/>
    <property type="match status" value="1"/>
</dbReference>
<reference evidence="2 3" key="1">
    <citation type="submission" date="2023-10" db="EMBL/GenBank/DDBJ databases">
        <title>Bacteria for the degradation of biodegradable plastic PBAT(Polybutylene adipate terephthalate).</title>
        <authorList>
            <person name="Weon H.-Y."/>
            <person name="Yeon J."/>
        </authorList>
    </citation>
    <scope>NUCLEOTIDE SEQUENCE [LARGE SCALE GENOMIC DNA]</scope>
    <source>
        <strain evidence="2 3">SBD 7-3</strain>
        <plasmid evidence="2 3">unnamed1</plasmid>
    </source>
</reference>
<geneLocation type="plasmid" evidence="2 3">
    <name>unnamed1</name>
</geneLocation>
<keyword evidence="1" id="KW-0472">Membrane</keyword>
<proteinExistence type="predicted"/>
<gene>
    <name evidence="2" type="primary">traL</name>
    <name evidence="2" type="ORF">RXV79_27255</name>
</gene>
<name>A0ABZ0D1S9_9BURK</name>
<feature type="transmembrane region" description="Helical" evidence="1">
    <location>
        <begin position="28"/>
        <end position="54"/>
    </location>
</feature>
<dbReference type="InterPro" id="IPR009838">
    <property type="entry name" value="T4SS_TraL"/>
</dbReference>
<keyword evidence="1" id="KW-1133">Transmembrane helix</keyword>
<evidence type="ECO:0000313" key="3">
    <source>
        <dbReference type="Proteomes" id="UP001303946"/>
    </source>
</evidence>
<keyword evidence="3" id="KW-1185">Reference proteome</keyword>
<accession>A0ABZ0D1S9</accession>
<keyword evidence="1" id="KW-0812">Transmembrane</keyword>
<organism evidence="2 3">
    <name type="scientific">Piscinibacter gummiphilus</name>
    <dbReference type="NCBI Taxonomy" id="946333"/>
    <lineage>
        <taxon>Bacteria</taxon>
        <taxon>Pseudomonadati</taxon>
        <taxon>Pseudomonadota</taxon>
        <taxon>Betaproteobacteria</taxon>
        <taxon>Burkholderiales</taxon>
        <taxon>Sphaerotilaceae</taxon>
        <taxon>Piscinibacter</taxon>
    </lineage>
</organism>
<protein>
    <submittedName>
        <fullName evidence="2">Type IV conjugative transfer system protein TraL</fullName>
    </submittedName>
</protein>
<dbReference type="EMBL" id="CP136337">
    <property type="protein sequence ID" value="WOB11138.1"/>
    <property type="molecule type" value="Genomic_DNA"/>
</dbReference>
<evidence type="ECO:0000313" key="2">
    <source>
        <dbReference type="EMBL" id="WOB11138.1"/>
    </source>
</evidence>
<evidence type="ECO:0000256" key="1">
    <source>
        <dbReference type="SAM" id="Phobius"/>
    </source>
</evidence>
<dbReference type="RefSeq" id="WP_316704286.1">
    <property type="nucleotide sequence ID" value="NZ_CP136337.1"/>
</dbReference>